<keyword evidence="4" id="KW-0677">Repeat</keyword>
<reference evidence="6" key="1">
    <citation type="submission" date="2016-04" db="UniProtKB">
        <authorList>
            <consortium name="WormBaseParasite"/>
        </authorList>
    </citation>
    <scope>IDENTIFICATION</scope>
</reference>
<keyword evidence="5" id="KW-0539">Nucleus</keyword>
<evidence type="ECO:0000256" key="1">
    <source>
        <dbReference type="ARBA" id="ARBA00004123"/>
    </source>
</evidence>
<keyword evidence="3" id="KW-0963">Cytoplasm</keyword>
<dbReference type="SUPFAM" id="SSF48371">
    <property type="entry name" value="ARM repeat"/>
    <property type="match status" value="1"/>
</dbReference>
<protein>
    <submittedName>
        <fullName evidence="6">Armadillo repeat-containing protein 8</fullName>
    </submittedName>
</protein>
<evidence type="ECO:0000313" key="6">
    <source>
        <dbReference type="WBParaSite" id="ASIM_0001362501-mRNA-1"/>
    </source>
</evidence>
<dbReference type="WBParaSite" id="ASIM_0001362501-mRNA-1">
    <property type="protein sequence ID" value="ASIM_0001362501-mRNA-1"/>
    <property type="gene ID" value="ASIM_0001362501"/>
</dbReference>
<dbReference type="GO" id="GO:0034657">
    <property type="term" value="C:GID complex"/>
    <property type="evidence" value="ECO:0007669"/>
    <property type="project" value="TreeGrafter"/>
</dbReference>
<dbReference type="InterPro" id="IPR016024">
    <property type="entry name" value="ARM-type_fold"/>
</dbReference>
<name>A0A0M3JYT4_ANISI</name>
<proteinExistence type="predicted"/>
<dbReference type="Gene3D" id="1.25.10.10">
    <property type="entry name" value="Leucine-rich Repeat Variant"/>
    <property type="match status" value="2"/>
</dbReference>
<dbReference type="GO" id="GO:0005634">
    <property type="term" value="C:nucleus"/>
    <property type="evidence" value="ECO:0007669"/>
    <property type="project" value="UniProtKB-SubCell"/>
</dbReference>
<dbReference type="InterPro" id="IPR011989">
    <property type="entry name" value="ARM-like"/>
</dbReference>
<evidence type="ECO:0000256" key="5">
    <source>
        <dbReference type="ARBA" id="ARBA00023242"/>
    </source>
</evidence>
<accession>A0A0M3JYT4</accession>
<evidence type="ECO:0000256" key="4">
    <source>
        <dbReference type="ARBA" id="ARBA00022737"/>
    </source>
</evidence>
<dbReference type="InterPro" id="IPR038739">
    <property type="entry name" value="ARMC8/Vid28"/>
</dbReference>
<dbReference type="PANTHER" id="PTHR15651:SF7">
    <property type="entry name" value="ARMADILLO REPEAT-CONTAINING PROTEIN 8"/>
    <property type="match status" value="1"/>
</dbReference>
<organism evidence="6">
    <name type="scientific">Anisakis simplex</name>
    <name type="common">Herring worm</name>
    <dbReference type="NCBI Taxonomy" id="6269"/>
    <lineage>
        <taxon>Eukaryota</taxon>
        <taxon>Metazoa</taxon>
        <taxon>Ecdysozoa</taxon>
        <taxon>Nematoda</taxon>
        <taxon>Chromadorea</taxon>
        <taxon>Rhabditida</taxon>
        <taxon>Spirurina</taxon>
        <taxon>Ascaridomorpha</taxon>
        <taxon>Ascaridoidea</taxon>
        <taxon>Anisakidae</taxon>
        <taxon>Anisakis</taxon>
        <taxon>Anisakis simplex complex</taxon>
    </lineage>
</organism>
<dbReference type="PANTHER" id="PTHR15651">
    <property type="entry name" value="ARMADILLO REPEAT-CONTAINING PROTEIN 8"/>
    <property type="match status" value="1"/>
</dbReference>
<sequence>LSFDYSLVTLFENDTTLDVHRESILNILSSLLKSTDNHEHDDTTERIFHLCFNCECFFFRVLSLPIDVHSLTSLVTRKNCVNDEKLGVCALRAISSLLRCPLPAFVVNALCNSDQSDGMLSLLLKQSSATKKHFVIKILSFLMQEGRIIDKLSALGVSEVIYSHLFSEDLQAFKTNGVMREEILRSCFVSLIRCCGCKEDEEKRAEAVDLLSLALSLRERVSQADDSRYLNEMFTCVLPTTSTSPRNCSVDVALQTNALRVISQLLLNSETSRISVQSSHINNTASRISRSNPPQQVKSLLRTLHALSRSVHHLKTTFDNKHFVEFVVDCLLNESDSEFLTLATSLIDTNSANLSLHYCSARSFLFDAIAPLSALAQRNKTPSITLNAIWALMNLSCQSTASVRLSILGHFASAEALSLLSDADEYLFAKVLSLYRNLYCQDPFTTESSDVLNSLNEQSFKNAPSVIEMIKRSFESHFSVHTKEIALNLLANLCAIPSCQMAVANDEILLACIMNELRSVDSSAHIGAVLAICNLLSGDDRSRRDLQALLTNSALPHLLSHIHRTSAAHNIHLIRRYAT</sequence>
<dbReference type="GO" id="GO:0043161">
    <property type="term" value="P:proteasome-mediated ubiquitin-dependent protein catabolic process"/>
    <property type="evidence" value="ECO:0007669"/>
    <property type="project" value="TreeGrafter"/>
</dbReference>
<dbReference type="GO" id="GO:0005737">
    <property type="term" value="C:cytoplasm"/>
    <property type="evidence" value="ECO:0007669"/>
    <property type="project" value="UniProtKB-SubCell"/>
</dbReference>
<dbReference type="AlphaFoldDB" id="A0A0M3JYT4"/>
<evidence type="ECO:0000256" key="3">
    <source>
        <dbReference type="ARBA" id="ARBA00022490"/>
    </source>
</evidence>
<evidence type="ECO:0000256" key="2">
    <source>
        <dbReference type="ARBA" id="ARBA00004496"/>
    </source>
</evidence>
<comment type="subcellular location">
    <subcellularLocation>
        <location evidence="2">Cytoplasm</location>
    </subcellularLocation>
    <subcellularLocation>
        <location evidence="1">Nucleus</location>
    </subcellularLocation>
</comment>